<dbReference type="Gene3D" id="3.40.390.10">
    <property type="entry name" value="Collagenase (Catalytic Domain)"/>
    <property type="match status" value="1"/>
</dbReference>
<feature type="signal peptide" evidence="1">
    <location>
        <begin position="1"/>
        <end position="20"/>
    </location>
</feature>
<dbReference type="AlphaFoldDB" id="A0A8E2AYK5"/>
<name>A0A8E2AYK5_9APHY</name>
<dbReference type="Proteomes" id="UP000250043">
    <property type="component" value="Unassembled WGS sequence"/>
</dbReference>
<protein>
    <recommendedName>
        <fullName evidence="4">IgA peptidase M64-domain-containing protein</fullName>
    </recommendedName>
</protein>
<dbReference type="InterPro" id="IPR024079">
    <property type="entry name" value="MetalloPept_cat_dom_sf"/>
</dbReference>
<evidence type="ECO:0000313" key="3">
    <source>
        <dbReference type="Proteomes" id="UP000250043"/>
    </source>
</evidence>
<gene>
    <name evidence="2" type="ORF">OBBRIDRAFT_793331</name>
</gene>
<dbReference type="Pfam" id="PF09471">
    <property type="entry name" value="Peptidase_M64"/>
    <property type="match status" value="1"/>
</dbReference>
<dbReference type="EMBL" id="KV722404">
    <property type="protein sequence ID" value="OCH90452.1"/>
    <property type="molecule type" value="Genomic_DNA"/>
</dbReference>
<feature type="chain" id="PRO_5034332128" description="IgA peptidase M64-domain-containing protein" evidence="1">
    <location>
        <begin position="21"/>
        <end position="636"/>
    </location>
</feature>
<evidence type="ECO:0000256" key="1">
    <source>
        <dbReference type="SAM" id="SignalP"/>
    </source>
</evidence>
<evidence type="ECO:0000313" key="2">
    <source>
        <dbReference type="EMBL" id="OCH90452.1"/>
    </source>
</evidence>
<evidence type="ECO:0008006" key="4">
    <source>
        <dbReference type="Google" id="ProtNLM"/>
    </source>
</evidence>
<proteinExistence type="predicted"/>
<dbReference type="GO" id="GO:0008237">
    <property type="term" value="F:metallopeptidase activity"/>
    <property type="evidence" value="ECO:0007669"/>
    <property type="project" value="InterPro"/>
</dbReference>
<keyword evidence="3" id="KW-1185">Reference proteome</keyword>
<dbReference type="InterPro" id="IPR019026">
    <property type="entry name" value="Peptidase_M64_IgA"/>
</dbReference>
<reference evidence="2 3" key="1">
    <citation type="submission" date="2016-07" db="EMBL/GenBank/DDBJ databases">
        <title>Draft genome of the white-rot fungus Obba rivulosa 3A-2.</title>
        <authorList>
            <consortium name="DOE Joint Genome Institute"/>
            <person name="Miettinen O."/>
            <person name="Riley R."/>
            <person name="Acob R."/>
            <person name="Barry K."/>
            <person name="Cullen D."/>
            <person name="De Vries R."/>
            <person name="Hainaut M."/>
            <person name="Hatakka A."/>
            <person name="Henrissat B."/>
            <person name="Hilden K."/>
            <person name="Kuo R."/>
            <person name="Labutti K."/>
            <person name="Lipzen A."/>
            <person name="Makela M.R."/>
            <person name="Sandor L."/>
            <person name="Spatafora J.W."/>
            <person name="Grigoriev I.V."/>
            <person name="Hibbett D.S."/>
        </authorList>
    </citation>
    <scope>NUCLEOTIDE SEQUENCE [LARGE SCALE GENOMIC DNA]</scope>
    <source>
        <strain evidence="2 3">3A-2</strain>
    </source>
</reference>
<sequence length="636" mass="71321">MHSSLVRALVSVALLWNALSASSTRRYPEDNHPFELTIYRDAHSLKCSYHTFRRAQTFRGLPEGGYSDISLTRSGDERLQFISHDPEALRQHAWSLCGVQDRGVGQDLSEAVLQATSDTFELDTGSWLSSVHGVPDLANLSYPPLQVEPLIISGSSDNRVDLVFFSDGYLREEKAKFLEDATRLANDISGNQTFDTVKPLLNFWAAFSPSNESGIGTGGKPKDTPFGLYRDGTELRGVYYSKPDAARAACFALGDRCDYPILMGNDPFYGGLGGEFTVITPSLANGALVLRHELGHSIIDVGEEYDGGYAYFGVNAAHDLSVPWTHWLSNFSHTHGTDNIRVERSVMPMQAYAWTMLNTTEPWSVRFNSSGRYPRHLVRFSLSGLPDEDDLSVVIDGNRLPWSPRPDIGVDRWHYDIHRSESLAEGEHELSFTLENGNREGIAQLCSAEILEFGDETEFIADSGYYGVFPTFSEKNKTSYRPTNEDCLMRQVTTPNFCKVCIEGLWLSLLRRVDLIDDLRLGCQWELDTESPDKPSPVGKWKRTLELDLIPLAQFRAGGSATQESYAITWVKDGHILENFTNRTSLEVDDEDALGHYTISVRFTTTEVRMDRDGLLHSEWRHAVRSTCGEALKKIQ</sequence>
<organism evidence="2 3">
    <name type="scientific">Obba rivulosa</name>
    <dbReference type="NCBI Taxonomy" id="1052685"/>
    <lineage>
        <taxon>Eukaryota</taxon>
        <taxon>Fungi</taxon>
        <taxon>Dikarya</taxon>
        <taxon>Basidiomycota</taxon>
        <taxon>Agaricomycotina</taxon>
        <taxon>Agaricomycetes</taxon>
        <taxon>Polyporales</taxon>
        <taxon>Gelatoporiaceae</taxon>
        <taxon>Obba</taxon>
    </lineage>
</organism>
<keyword evidence="1" id="KW-0732">Signal</keyword>
<accession>A0A8E2AYK5</accession>
<dbReference type="OrthoDB" id="2961863at2759"/>